<proteinExistence type="predicted"/>
<dbReference type="AlphaFoldDB" id="A0A382RL29"/>
<dbReference type="EMBL" id="UINC01122177">
    <property type="protein sequence ID" value="SVC97827.1"/>
    <property type="molecule type" value="Genomic_DNA"/>
</dbReference>
<protein>
    <submittedName>
        <fullName evidence="1">Uncharacterized protein</fullName>
    </submittedName>
</protein>
<sequence length="25" mass="2896">MNISDFTRKYYADIYSALSSIDHNA</sequence>
<accession>A0A382RL29</accession>
<evidence type="ECO:0000313" key="1">
    <source>
        <dbReference type="EMBL" id="SVC97827.1"/>
    </source>
</evidence>
<reference evidence="1" key="1">
    <citation type="submission" date="2018-05" db="EMBL/GenBank/DDBJ databases">
        <authorList>
            <person name="Lanie J.A."/>
            <person name="Ng W.-L."/>
            <person name="Kazmierczak K.M."/>
            <person name="Andrzejewski T.M."/>
            <person name="Davidsen T.M."/>
            <person name="Wayne K.J."/>
            <person name="Tettelin H."/>
            <person name="Glass J.I."/>
            <person name="Rusch D."/>
            <person name="Podicherti R."/>
            <person name="Tsui H.-C.T."/>
            <person name="Winkler M.E."/>
        </authorList>
    </citation>
    <scope>NUCLEOTIDE SEQUENCE</scope>
</reference>
<organism evidence="1">
    <name type="scientific">marine metagenome</name>
    <dbReference type="NCBI Taxonomy" id="408172"/>
    <lineage>
        <taxon>unclassified sequences</taxon>
        <taxon>metagenomes</taxon>
        <taxon>ecological metagenomes</taxon>
    </lineage>
</organism>
<feature type="non-terminal residue" evidence="1">
    <location>
        <position position="25"/>
    </location>
</feature>
<gene>
    <name evidence="1" type="ORF">METZ01_LOCUS350681</name>
</gene>
<name>A0A382RL29_9ZZZZ</name>